<accession>A0A8J3B6T0</accession>
<dbReference type="EMBL" id="BMQB01000001">
    <property type="protein sequence ID" value="GGJ78640.1"/>
    <property type="molecule type" value="Genomic_DNA"/>
</dbReference>
<dbReference type="Proteomes" id="UP000649739">
    <property type="component" value="Unassembled WGS sequence"/>
</dbReference>
<reference evidence="2" key="1">
    <citation type="journal article" date="2014" name="Int. J. Syst. Evol. Microbiol.">
        <title>Complete genome sequence of Corynebacterium casei LMG S-19264T (=DSM 44701T), isolated from a smear-ripened cheese.</title>
        <authorList>
            <consortium name="US DOE Joint Genome Institute (JGI-PGF)"/>
            <person name="Walter F."/>
            <person name="Albersmeier A."/>
            <person name="Kalinowski J."/>
            <person name="Ruckert C."/>
        </authorList>
    </citation>
    <scope>NUCLEOTIDE SEQUENCE</scope>
    <source>
        <strain evidence="2">JCM 3090</strain>
    </source>
</reference>
<reference evidence="2" key="2">
    <citation type="submission" date="2020-09" db="EMBL/GenBank/DDBJ databases">
        <authorList>
            <person name="Sun Q."/>
            <person name="Ohkuma M."/>
        </authorList>
    </citation>
    <scope>NUCLEOTIDE SEQUENCE</scope>
    <source>
        <strain evidence="2">JCM 3090</strain>
    </source>
</reference>
<comment type="caution">
    <text evidence="2">The sequence shown here is derived from an EMBL/GenBank/DDBJ whole genome shotgun (WGS) entry which is preliminary data.</text>
</comment>
<sequence>MNPIPGGRAADFAVGHLYGFGSNTTGATGVGSASPATTSTPLEVAGSYPDR</sequence>
<name>A0A8J3B6T0_9ACTN</name>
<feature type="region of interest" description="Disordered" evidence="1">
    <location>
        <begin position="24"/>
        <end position="51"/>
    </location>
</feature>
<evidence type="ECO:0000256" key="1">
    <source>
        <dbReference type="SAM" id="MobiDB-lite"/>
    </source>
</evidence>
<gene>
    <name evidence="2" type="ORF">GCM10010123_05740</name>
</gene>
<organism evidence="2 3">
    <name type="scientific">Pilimelia anulata</name>
    <dbReference type="NCBI Taxonomy" id="53371"/>
    <lineage>
        <taxon>Bacteria</taxon>
        <taxon>Bacillati</taxon>
        <taxon>Actinomycetota</taxon>
        <taxon>Actinomycetes</taxon>
        <taxon>Micromonosporales</taxon>
        <taxon>Micromonosporaceae</taxon>
        <taxon>Pilimelia</taxon>
    </lineage>
</organism>
<evidence type="ECO:0000313" key="3">
    <source>
        <dbReference type="Proteomes" id="UP000649739"/>
    </source>
</evidence>
<proteinExistence type="predicted"/>
<keyword evidence="3" id="KW-1185">Reference proteome</keyword>
<evidence type="ECO:0000313" key="2">
    <source>
        <dbReference type="EMBL" id="GGJ78640.1"/>
    </source>
</evidence>
<dbReference type="AlphaFoldDB" id="A0A8J3B6T0"/>
<protein>
    <submittedName>
        <fullName evidence="2">Uncharacterized protein</fullName>
    </submittedName>
</protein>
<dbReference type="RefSeq" id="WP_189168405.1">
    <property type="nucleotide sequence ID" value="NZ_BMQB01000001.1"/>
</dbReference>